<dbReference type="Proteomes" id="UP000199608">
    <property type="component" value="Unassembled WGS sequence"/>
</dbReference>
<dbReference type="SUPFAM" id="SSF103473">
    <property type="entry name" value="MFS general substrate transporter"/>
    <property type="match status" value="1"/>
</dbReference>
<dbReference type="InterPro" id="IPR050189">
    <property type="entry name" value="MFS_Efflux_Transporters"/>
</dbReference>
<dbReference type="GO" id="GO:0005886">
    <property type="term" value="C:plasma membrane"/>
    <property type="evidence" value="ECO:0007669"/>
    <property type="project" value="UniProtKB-SubCell"/>
</dbReference>
<evidence type="ECO:0000256" key="3">
    <source>
        <dbReference type="ARBA" id="ARBA00022692"/>
    </source>
</evidence>
<comment type="subcellular location">
    <subcellularLocation>
        <location evidence="1">Cell membrane</location>
        <topology evidence="1">Multi-pass membrane protein</topology>
    </subcellularLocation>
</comment>
<keyword evidence="9" id="KW-1185">Reference proteome</keyword>
<feature type="transmembrane region" description="Helical" evidence="6">
    <location>
        <begin position="338"/>
        <end position="360"/>
    </location>
</feature>
<sequence length="401" mass="43037">MLILIPSDHKGIFVTLFFAIFSTVTGVGIVVPLLPVYANDLGATGIYVGLIFGSFSLSRTFLMPLFGRLSDQKGRKPFIVAGLFIYTLISIAFMFSNNVETLIILRFIQGAGSAMIMPVVQAYVGEITPAGSEGYAMGLFNLSSFLSLSLGPLMGGGIKDLWSLDAAFMCMGVLSGIGLLLCVFLLPPTTEEKTKNLKTGVIPWSNLLTDKSILSIFIFRYAYTSCIGIIWCFLPVFADTEFNLSGSLTGVLVMLGVFVSGILNIPMGHVADRANKRMMILAGGILSTIGMLLLFRASCFYDLVVAISIFGVGGGISMPAIMGYAVIKGDEKKAMGSVISIITVAHSLGMLTGSMAAGLVMDFFSLRLSFPCGMIFMAFGTLVFFIMADKNSFIKKADFQK</sequence>
<feature type="transmembrane region" description="Helical" evidence="6">
    <location>
        <begin position="46"/>
        <end position="66"/>
    </location>
</feature>
<evidence type="ECO:0000313" key="9">
    <source>
        <dbReference type="Proteomes" id="UP000199608"/>
    </source>
</evidence>
<evidence type="ECO:0000313" key="8">
    <source>
        <dbReference type="EMBL" id="SDU52952.1"/>
    </source>
</evidence>
<keyword evidence="5 6" id="KW-0472">Membrane</keyword>
<evidence type="ECO:0000256" key="1">
    <source>
        <dbReference type="ARBA" id="ARBA00004651"/>
    </source>
</evidence>
<dbReference type="PANTHER" id="PTHR43124:SF3">
    <property type="entry name" value="CHLORAMPHENICOL EFFLUX PUMP RV0191"/>
    <property type="match status" value="1"/>
</dbReference>
<evidence type="ECO:0000256" key="2">
    <source>
        <dbReference type="ARBA" id="ARBA00022475"/>
    </source>
</evidence>
<accession>A0A1H2J9F3</accession>
<keyword evidence="4 6" id="KW-1133">Transmembrane helix</keyword>
<dbReference type="InterPro" id="IPR036259">
    <property type="entry name" value="MFS_trans_sf"/>
</dbReference>
<evidence type="ECO:0000256" key="4">
    <source>
        <dbReference type="ARBA" id="ARBA00022989"/>
    </source>
</evidence>
<dbReference type="CDD" id="cd17325">
    <property type="entry name" value="MFS_MdtG_SLC18_like"/>
    <property type="match status" value="1"/>
</dbReference>
<dbReference type="GO" id="GO:0022857">
    <property type="term" value="F:transmembrane transporter activity"/>
    <property type="evidence" value="ECO:0007669"/>
    <property type="project" value="InterPro"/>
</dbReference>
<dbReference type="PROSITE" id="PS50850">
    <property type="entry name" value="MFS"/>
    <property type="match status" value="1"/>
</dbReference>
<keyword evidence="3 6" id="KW-0812">Transmembrane</keyword>
<feature type="transmembrane region" description="Helical" evidence="6">
    <location>
        <begin position="278"/>
        <end position="297"/>
    </location>
</feature>
<reference evidence="9" key="1">
    <citation type="submission" date="2016-10" db="EMBL/GenBank/DDBJ databases">
        <authorList>
            <person name="Varghese N."/>
            <person name="Submissions S."/>
        </authorList>
    </citation>
    <scope>NUCLEOTIDE SEQUENCE [LARGE SCALE GENOMIC DNA]</scope>
    <source>
        <strain evidence="9">DSM 3384</strain>
    </source>
</reference>
<feature type="transmembrane region" description="Helical" evidence="6">
    <location>
        <begin position="166"/>
        <end position="186"/>
    </location>
</feature>
<dbReference type="InterPro" id="IPR011701">
    <property type="entry name" value="MFS"/>
</dbReference>
<dbReference type="InterPro" id="IPR001958">
    <property type="entry name" value="Tet-R_TetA/multi-R_MdtG-like"/>
</dbReference>
<feature type="transmembrane region" description="Helical" evidence="6">
    <location>
        <begin position="12"/>
        <end position="34"/>
    </location>
</feature>
<dbReference type="EMBL" id="FNLL01000011">
    <property type="protein sequence ID" value="SDU52952.1"/>
    <property type="molecule type" value="Genomic_DNA"/>
</dbReference>
<feature type="transmembrane region" description="Helical" evidence="6">
    <location>
        <begin position="218"/>
        <end position="238"/>
    </location>
</feature>
<organism evidence="8 9">
    <name type="scientific">Desulfobacula phenolica</name>
    <dbReference type="NCBI Taxonomy" id="90732"/>
    <lineage>
        <taxon>Bacteria</taxon>
        <taxon>Pseudomonadati</taxon>
        <taxon>Thermodesulfobacteriota</taxon>
        <taxon>Desulfobacteria</taxon>
        <taxon>Desulfobacterales</taxon>
        <taxon>Desulfobacteraceae</taxon>
        <taxon>Desulfobacula</taxon>
    </lineage>
</organism>
<dbReference type="Pfam" id="PF07690">
    <property type="entry name" value="MFS_1"/>
    <property type="match status" value="1"/>
</dbReference>
<feature type="transmembrane region" description="Helical" evidence="6">
    <location>
        <begin position="303"/>
        <end position="326"/>
    </location>
</feature>
<dbReference type="RefSeq" id="WP_092236733.1">
    <property type="nucleotide sequence ID" value="NZ_FNLL01000011.1"/>
</dbReference>
<name>A0A1H2J9F3_9BACT</name>
<dbReference type="PANTHER" id="PTHR43124">
    <property type="entry name" value="PURINE EFFLUX PUMP PBUE"/>
    <property type="match status" value="1"/>
</dbReference>
<dbReference type="AlphaFoldDB" id="A0A1H2J9F3"/>
<gene>
    <name evidence="8" type="ORF">SAMN04487931_11163</name>
</gene>
<feature type="transmembrane region" description="Helical" evidence="6">
    <location>
        <begin position="78"/>
        <end position="96"/>
    </location>
</feature>
<proteinExistence type="predicted"/>
<dbReference type="PRINTS" id="PR01035">
    <property type="entry name" value="TCRTETA"/>
</dbReference>
<feature type="transmembrane region" description="Helical" evidence="6">
    <location>
        <begin position="366"/>
        <end position="387"/>
    </location>
</feature>
<feature type="domain" description="Major facilitator superfamily (MFS) profile" evidence="7">
    <location>
        <begin position="12"/>
        <end position="392"/>
    </location>
</feature>
<evidence type="ECO:0000259" key="7">
    <source>
        <dbReference type="PROSITE" id="PS50850"/>
    </source>
</evidence>
<dbReference type="Gene3D" id="1.20.1250.20">
    <property type="entry name" value="MFS general substrate transporter like domains"/>
    <property type="match status" value="2"/>
</dbReference>
<feature type="transmembrane region" description="Helical" evidence="6">
    <location>
        <begin position="102"/>
        <end position="123"/>
    </location>
</feature>
<evidence type="ECO:0000256" key="6">
    <source>
        <dbReference type="SAM" id="Phobius"/>
    </source>
</evidence>
<protein>
    <submittedName>
        <fullName evidence="8">Multidrug resistance protein</fullName>
    </submittedName>
</protein>
<dbReference type="InterPro" id="IPR020846">
    <property type="entry name" value="MFS_dom"/>
</dbReference>
<feature type="transmembrane region" description="Helical" evidence="6">
    <location>
        <begin position="244"/>
        <end position="266"/>
    </location>
</feature>
<evidence type="ECO:0000256" key="5">
    <source>
        <dbReference type="ARBA" id="ARBA00023136"/>
    </source>
</evidence>
<keyword evidence="2" id="KW-1003">Cell membrane</keyword>